<keyword evidence="1" id="KW-1133">Transmembrane helix</keyword>
<evidence type="ECO:0000313" key="2">
    <source>
        <dbReference type="EMBL" id="CAE7228252.1"/>
    </source>
</evidence>
<dbReference type="Proteomes" id="UP000604046">
    <property type="component" value="Unassembled WGS sequence"/>
</dbReference>
<keyword evidence="1" id="KW-0812">Transmembrane</keyword>
<gene>
    <name evidence="2" type="primary">KCND3</name>
    <name evidence="2" type="ORF">SNAT2548_LOCUS9070</name>
</gene>
<evidence type="ECO:0000313" key="3">
    <source>
        <dbReference type="Proteomes" id="UP000604046"/>
    </source>
</evidence>
<organism evidence="2 3">
    <name type="scientific">Symbiodinium natans</name>
    <dbReference type="NCBI Taxonomy" id="878477"/>
    <lineage>
        <taxon>Eukaryota</taxon>
        <taxon>Sar</taxon>
        <taxon>Alveolata</taxon>
        <taxon>Dinophyceae</taxon>
        <taxon>Suessiales</taxon>
        <taxon>Symbiodiniaceae</taxon>
        <taxon>Symbiodinium</taxon>
    </lineage>
</organism>
<protein>
    <submittedName>
        <fullName evidence="2">KCND3 protein</fullName>
    </submittedName>
</protein>
<feature type="transmembrane region" description="Helical" evidence="1">
    <location>
        <begin position="12"/>
        <end position="35"/>
    </location>
</feature>
<keyword evidence="1" id="KW-0472">Membrane</keyword>
<dbReference type="OrthoDB" id="415460at2759"/>
<feature type="transmembrane region" description="Helical" evidence="1">
    <location>
        <begin position="47"/>
        <end position="67"/>
    </location>
</feature>
<dbReference type="EMBL" id="CAJNDS010000690">
    <property type="protein sequence ID" value="CAE7228252.1"/>
    <property type="molecule type" value="Genomic_DNA"/>
</dbReference>
<dbReference type="AlphaFoldDB" id="A0A812KFF3"/>
<evidence type="ECO:0000256" key="1">
    <source>
        <dbReference type="SAM" id="Phobius"/>
    </source>
</evidence>
<keyword evidence="3" id="KW-1185">Reference proteome</keyword>
<feature type="transmembrane region" description="Helical" evidence="1">
    <location>
        <begin position="150"/>
        <end position="167"/>
    </location>
</feature>
<proteinExistence type="predicted"/>
<reference evidence="2" key="1">
    <citation type="submission" date="2021-02" db="EMBL/GenBank/DDBJ databases">
        <authorList>
            <person name="Dougan E. K."/>
            <person name="Rhodes N."/>
            <person name="Thang M."/>
            <person name="Chan C."/>
        </authorList>
    </citation>
    <scope>NUCLEOTIDE SEQUENCE</scope>
</reference>
<accession>A0A812KFF3</accession>
<comment type="caution">
    <text evidence="2">The sequence shown here is derived from an EMBL/GenBank/DDBJ whole genome shotgun (WGS) entry which is preliminary data.</text>
</comment>
<sequence>MGKCCNELGSSPTLQICVILSLTVFVVITIANLVIQFVENDIEIDYAAADTAVGLIMLLIAIVFLLTCCSRCCAPCCCGPDMPDVPPACACQGPARLDIPFYIVFLLDWLAALPDAGIMQAGNLYDNDSLTWEEYDEMVEFWLSVRWTRFLRIPLLITSIIGIIFGIRKLRLMRNGGVGTSYSSPPSYNGAAPVAVGAPVIVTATEVQPQGNEPSNHPNSPV</sequence>
<name>A0A812KFF3_9DINO</name>